<dbReference type="Proteomes" id="UP000241394">
    <property type="component" value="Chromosome LG23"/>
</dbReference>
<gene>
    <name evidence="2" type="ORF">CEY00_Acc22230</name>
</gene>
<dbReference type="OrthoDB" id="608866at2759"/>
<comment type="caution">
    <text evidence="2">The sequence shown here is derived from an EMBL/GenBank/DDBJ whole genome shotgun (WGS) entry which is preliminary data.</text>
</comment>
<evidence type="ECO:0000256" key="1">
    <source>
        <dbReference type="SAM" id="Coils"/>
    </source>
</evidence>
<organism evidence="2 3">
    <name type="scientific">Actinidia chinensis var. chinensis</name>
    <name type="common">Chinese soft-hair kiwi</name>
    <dbReference type="NCBI Taxonomy" id="1590841"/>
    <lineage>
        <taxon>Eukaryota</taxon>
        <taxon>Viridiplantae</taxon>
        <taxon>Streptophyta</taxon>
        <taxon>Embryophyta</taxon>
        <taxon>Tracheophyta</taxon>
        <taxon>Spermatophyta</taxon>
        <taxon>Magnoliopsida</taxon>
        <taxon>eudicotyledons</taxon>
        <taxon>Gunneridae</taxon>
        <taxon>Pentapetalae</taxon>
        <taxon>asterids</taxon>
        <taxon>Ericales</taxon>
        <taxon>Actinidiaceae</taxon>
        <taxon>Actinidia</taxon>
    </lineage>
</organism>
<dbReference type="PANTHER" id="PTHR33427:SF2">
    <property type="entry name" value="TRICHOHYALIN"/>
    <property type="match status" value="1"/>
</dbReference>
<dbReference type="Gramene" id="PSR96095">
    <property type="protein sequence ID" value="PSR96095"/>
    <property type="gene ID" value="CEY00_Acc22230"/>
</dbReference>
<name>A0A2R6PSP1_ACTCC</name>
<sequence length="243" mass="27506">MRCSQFLTQKRNPMPSPGFSSAFYGSNSTTSGGGLTVPSNLRILLGQVCKKKHNKLEFQIPWWDLQLGISINQFLSIFASSNSDFRHRAFSLLFSKGKSEVINTSDSELACFPPTLYRIKGKGRACSGCVVSFEISRHQPKTELGKKLKTSVSKENEDMVTNSYQAIVTGRDSLRQREETAKVQGEIQKLDDEVDELKQKTEDERVSIQELALVLIKRRRRAEKCCRLAKAQSSYRVMLEKMI</sequence>
<dbReference type="AlphaFoldDB" id="A0A2R6PSP1"/>
<evidence type="ECO:0000313" key="2">
    <source>
        <dbReference type="EMBL" id="PSR96095.1"/>
    </source>
</evidence>
<keyword evidence="3" id="KW-1185">Reference proteome</keyword>
<proteinExistence type="predicted"/>
<reference evidence="2 3" key="1">
    <citation type="submission" date="2017-07" db="EMBL/GenBank/DDBJ databases">
        <title>An improved, manually edited Actinidia chinensis var. chinensis (kiwifruit) genome highlights the challenges associated with draft genomes and gene prediction in plants.</title>
        <authorList>
            <person name="Pilkington S."/>
            <person name="Crowhurst R."/>
            <person name="Hilario E."/>
            <person name="Nardozza S."/>
            <person name="Fraser L."/>
            <person name="Peng Y."/>
            <person name="Gunaseelan K."/>
            <person name="Simpson R."/>
            <person name="Tahir J."/>
            <person name="Deroles S."/>
            <person name="Templeton K."/>
            <person name="Luo Z."/>
            <person name="Davy M."/>
            <person name="Cheng C."/>
            <person name="Mcneilage M."/>
            <person name="Scaglione D."/>
            <person name="Liu Y."/>
            <person name="Zhang Q."/>
            <person name="Datson P."/>
            <person name="De Silva N."/>
            <person name="Gardiner S."/>
            <person name="Bassett H."/>
            <person name="Chagne D."/>
            <person name="Mccallum J."/>
            <person name="Dzierzon H."/>
            <person name="Deng C."/>
            <person name="Wang Y.-Y."/>
            <person name="Barron N."/>
            <person name="Manako K."/>
            <person name="Bowen J."/>
            <person name="Foster T."/>
            <person name="Erridge Z."/>
            <person name="Tiffin H."/>
            <person name="Waite C."/>
            <person name="Davies K."/>
            <person name="Grierson E."/>
            <person name="Laing W."/>
            <person name="Kirk R."/>
            <person name="Chen X."/>
            <person name="Wood M."/>
            <person name="Montefiori M."/>
            <person name="Brummell D."/>
            <person name="Schwinn K."/>
            <person name="Catanach A."/>
            <person name="Fullerton C."/>
            <person name="Li D."/>
            <person name="Meiyalaghan S."/>
            <person name="Nieuwenhuizen N."/>
            <person name="Read N."/>
            <person name="Prakash R."/>
            <person name="Hunter D."/>
            <person name="Zhang H."/>
            <person name="Mckenzie M."/>
            <person name="Knabel M."/>
            <person name="Harris A."/>
            <person name="Allan A."/>
            <person name="Chen A."/>
            <person name="Janssen B."/>
            <person name="Plunkett B."/>
            <person name="Dwamena C."/>
            <person name="Voogd C."/>
            <person name="Leif D."/>
            <person name="Lafferty D."/>
            <person name="Souleyre E."/>
            <person name="Varkonyi-Gasic E."/>
            <person name="Gambi F."/>
            <person name="Hanley J."/>
            <person name="Yao J.-L."/>
            <person name="Cheung J."/>
            <person name="David K."/>
            <person name="Warren B."/>
            <person name="Marsh K."/>
            <person name="Snowden K."/>
            <person name="Lin-Wang K."/>
            <person name="Brian L."/>
            <person name="Martinez-Sanchez M."/>
            <person name="Wang M."/>
            <person name="Ileperuma N."/>
            <person name="Macnee N."/>
            <person name="Campin R."/>
            <person name="Mcatee P."/>
            <person name="Drummond R."/>
            <person name="Espley R."/>
            <person name="Ireland H."/>
            <person name="Wu R."/>
            <person name="Atkinson R."/>
            <person name="Karunairetnam S."/>
            <person name="Bulley S."/>
            <person name="Chunkath S."/>
            <person name="Hanley Z."/>
            <person name="Storey R."/>
            <person name="Thrimawithana A."/>
            <person name="Thomson S."/>
            <person name="David C."/>
            <person name="Testolin R."/>
        </authorList>
    </citation>
    <scope>NUCLEOTIDE SEQUENCE [LARGE SCALE GENOMIC DNA]</scope>
    <source>
        <strain evidence="3">cv. Red5</strain>
        <tissue evidence="2">Young leaf</tissue>
    </source>
</reference>
<dbReference type="STRING" id="1590841.A0A2R6PSP1"/>
<reference evidence="3" key="2">
    <citation type="journal article" date="2018" name="BMC Genomics">
        <title>A manually annotated Actinidia chinensis var. chinensis (kiwifruit) genome highlights the challenges associated with draft genomes and gene prediction in plants.</title>
        <authorList>
            <person name="Pilkington S.M."/>
            <person name="Crowhurst R."/>
            <person name="Hilario E."/>
            <person name="Nardozza S."/>
            <person name="Fraser L."/>
            <person name="Peng Y."/>
            <person name="Gunaseelan K."/>
            <person name="Simpson R."/>
            <person name="Tahir J."/>
            <person name="Deroles S.C."/>
            <person name="Templeton K."/>
            <person name="Luo Z."/>
            <person name="Davy M."/>
            <person name="Cheng C."/>
            <person name="McNeilage M."/>
            <person name="Scaglione D."/>
            <person name="Liu Y."/>
            <person name="Zhang Q."/>
            <person name="Datson P."/>
            <person name="De Silva N."/>
            <person name="Gardiner S.E."/>
            <person name="Bassett H."/>
            <person name="Chagne D."/>
            <person name="McCallum J."/>
            <person name="Dzierzon H."/>
            <person name="Deng C."/>
            <person name="Wang Y.Y."/>
            <person name="Barron L."/>
            <person name="Manako K."/>
            <person name="Bowen J."/>
            <person name="Foster T.M."/>
            <person name="Erridge Z.A."/>
            <person name="Tiffin H."/>
            <person name="Waite C.N."/>
            <person name="Davies K.M."/>
            <person name="Grierson E.P."/>
            <person name="Laing W.A."/>
            <person name="Kirk R."/>
            <person name="Chen X."/>
            <person name="Wood M."/>
            <person name="Montefiori M."/>
            <person name="Brummell D.A."/>
            <person name="Schwinn K.E."/>
            <person name="Catanach A."/>
            <person name="Fullerton C."/>
            <person name="Li D."/>
            <person name="Meiyalaghan S."/>
            <person name="Nieuwenhuizen N."/>
            <person name="Read N."/>
            <person name="Prakash R."/>
            <person name="Hunter D."/>
            <person name="Zhang H."/>
            <person name="McKenzie M."/>
            <person name="Knabel M."/>
            <person name="Harris A."/>
            <person name="Allan A.C."/>
            <person name="Gleave A."/>
            <person name="Chen A."/>
            <person name="Janssen B.J."/>
            <person name="Plunkett B."/>
            <person name="Ampomah-Dwamena C."/>
            <person name="Voogd C."/>
            <person name="Leif D."/>
            <person name="Lafferty D."/>
            <person name="Souleyre E.J.F."/>
            <person name="Varkonyi-Gasic E."/>
            <person name="Gambi F."/>
            <person name="Hanley J."/>
            <person name="Yao J.L."/>
            <person name="Cheung J."/>
            <person name="David K.M."/>
            <person name="Warren B."/>
            <person name="Marsh K."/>
            <person name="Snowden K.C."/>
            <person name="Lin-Wang K."/>
            <person name="Brian L."/>
            <person name="Martinez-Sanchez M."/>
            <person name="Wang M."/>
            <person name="Ileperuma N."/>
            <person name="Macnee N."/>
            <person name="Campin R."/>
            <person name="McAtee P."/>
            <person name="Drummond R.S.M."/>
            <person name="Espley R.V."/>
            <person name="Ireland H.S."/>
            <person name="Wu R."/>
            <person name="Atkinson R.G."/>
            <person name="Karunairetnam S."/>
            <person name="Bulley S."/>
            <person name="Chunkath S."/>
            <person name="Hanley Z."/>
            <person name="Storey R."/>
            <person name="Thrimawithana A.H."/>
            <person name="Thomson S."/>
            <person name="David C."/>
            <person name="Testolin R."/>
            <person name="Huang H."/>
            <person name="Hellens R.P."/>
            <person name="Schaffer R.J."/>
        </authorList>
    </citation>
    <scope>NUCLEOTIDE SEQUENCE [LARGE SCALE GENOMIC DNA]</scope>
    <source>
        <strain evidence="3">cv. Red5</strain>
    </source>
</reference>
<dbReference type="PANTHER" id="PTHR33427">
    <property type="entry name" value="HNH ENDONUCLEASE"/>
    <property type="match status" value="1"/>
</dbReference>
<keyword evidence="1" id="KW-0175">Coiled coil</keyword>
<protein>
    <submittedName>
        <fullName evidence="2">Chaotic nuclear migration protein</fullName>
    </submittedName>
</protein>
<evidence type="ECO:0000313" key="3">
    <source>
        <dbReference type="Proteomes" id="UP000241394"/>
    </source>
</evidence>
<dbReference type="EMBL" id="NKQK01000023">
    <property type="protein sequence ID" value="PSR96095.1"/>
    <property type="molecule type" value="Genomic_DNA"/>
</dbReference>
<accession>A0A2R6PSP1</accession>
<dbReference type="InParanoid" id="A0A2R6PSP1"/>
<feature type="coiled-coil region" evidence="1">
    <location>
        <begin position="180"/>
        <end position="207"/>
    </location>
</feature>